<protein>
    <recommendedName>
        <fullName evidence="5">Ubiquitin-like protease family profile domain-containing protein</fullName>
    </recommendedName>
</protein>
<dbReference type="AlphaFoldDB" id="A0A445AYE4"/>
<feature type="domain" description="Ubiquitin-like protease family profile" evidence="5">
    <location>
        <begin position="297"/>
        <end position="369"/>
    </location>
</feature>
<gene>
    <name evidence="6" type="ORF">Ahy_B01g056231</name>
</gene>
<evidence type="ECO:0000256" key="4">
    <source>
        <dbReference type="SAM" id="MobiDB-lite"/>
    </source>
</evidence>
<feature type="region of interest" description="Disordered" evidence="4">
    <location>
        <begin position="121"/>
        <end position="141"/>
    </location>
</feature>
<dbReference type="Pfam" id="PF02902">
    <property type="entry name" value="Peptidase_C48"/>
    <property type="match status" value="1"/>
</dbReference>
<keyword evidence="7" id="KW-1185">Reference proteome</keyword>
<keyword evidence="3" id="KW-0378">Hydrolase</keyword>
<dbReference type="InterPro" id="IPR003653">
    <property type="entry name" value="Peptidase_C48_C"/>
</dbReference>
<dbReference type="InterPro" id="IPR038765">
    <property type="entry name" value="Papain-like_cys_pep_sf"/>
</dbReference>
<name>A0A445AYE4_ARAHY</name>
<evidence type="ECO:0000256" key="1">
    <source>
        <dbReference type="ARBA" id="ARBA00005234"/>
    </source>
</evidence>
<dbReference type="Gene3D" id="3.40.395.10">
    <property type="entry name" value="Adenoviral Proteinase, Chain A"/>
    <property type="match status" value="1"/>
</dbReference>
<evidence type="ECO:0000313" key="7">
    <source>
        <dbReference type="Proteomes" id="UP000289738"/>
    </source>
</evidence>
<dbReference type="Proteomes" id="UP000289738">
    <property type="component" value="Chromosome B01"/>
</dbReference>
<feature type="region of interest" description="Disordered" evidence="4">
    <location>
        <begin position="1"/>
        <end position="63"/>
    </location>
</feature>
<feature type="compositionally biased region" description="Basic and acidic residues" evidence="4">
    <location>
        <begin position="9"/>
        <end position="33"/>
    </location>
</feature>
<sequence>MVAKTPTQPDKETEQAKDNAAERRKRALEMIREKRSKKRNDGAQTTNIALDQFDSPKAQNEFSQTVPTVNLDSEQILQTQGSSTPLVNIASKIRPPLALSLLSSVQEELIKDDFIYVPPQKETQQTSNNDCPPKPKKQGVTVPLTSSVIEDLFKDDYVYKVSNEDCPPEPKKQDVTVSLTSSIIEEFFKDDNVAAQPRKREDERPSFNLGISPLASQPSQSSQLSALQLKILEEAVVDAGVTTALNFAEATTSEPTLPASEVVCIYIMILNKIKVRRYQELIYIVPLDIMNFMLETHDESYIDKSTNKAYRFDIEQYAHHHQFLDKRKLASHPFLFVPICNGAHWWLWIADVNKKKFYMLDPINKLQENIPDLRKKLNKFVMRVYDGGEPLMEDGLGVEAEYILLNGQRTKERFDSFRYQYGPHILLHEMNKIRNQVIWESEGIRLAIY</sequence>
<dbReference type="GO" id="GO:0006508">
    <property type="term" value="P:proteolysis"/>
    <property type="evidence" value="ECO:0007669"/>
    <property type="project" value="UniProtKB-KW"/>
</dbReference>
<comment type="similarity">
    <text evidence="1">Belongs to the peptidase C48 family.</text>
</comment>
<evidence type="ECO:0000313" key="6">
    <source>
        <dbReference type="EMBL" id="RYR31427.1"/>
    </source>
</evidence>
<proteinExistence type="inferred from homology"/>
<dbReference type="SUPFAM" id="SSF54001">
    <property type="entry name" value="Cysteine proteinases"/>
    <property type="match status" value="1"/>
</dbReference>
<organism evidence="6 7">
    <name type="scientific">Arachis hypogaea</name>
    <name type="common">Peanut</name>
    <dbReference type="NCBI Taxonomy" id="3818"/>
    <lineage>
        <taxon>Eukaryota</taxon>
        <taxon>Viridiplantae</taxon>
        <taxon>Streptophyta</taxon>
        <taxon>Embryophyta</taxon>
        <taxon>Tracheophyta</taxon>
        <taxon>Spermatophyta</taxon>
        <taxon>Magnoliopsida</taxon>
        <taxon>eudicotyledons</taxon>
        <taxon>Gunneridae</taxon>
        <taxon>Pentapetalae</taxon>
        <taxon>rosids</taxon>
        <taxon>fabids</taxon>
        <taxon>Fabales</taxon>
        <taxon>Fabaceae</taxon>
        <taxon>Papilionoideae</taxon>
        <taxon>50 kb inversion clade</taxon>
        <taxon>dalbergioids sensu lato</taxon>
        <taxon>Dalbergieae</taxon>
        <taxon>Pterocarpus clade</taxon>
        <taxon>Arachis</taxon>
    </lineage>
</organism>
<evidence type="ECO:0000256" key="3">
    <source>
        <dbReference type="ARBA" id="ARBA00022801"/>
    </source>
</evidence>
<accession>A0A445AYE4</accession>
<dbReference type="GO" id="GO:0008234">
    <property type="term" value="F:cysteine-type peptidase activity"/>
    <property type="evidence" value="ECO:0007669"/>
    <property type="project" value="InterPro"/>
</dbReference>
<evidence type="ECO:0000259" key="5">
    <source>
        <dbReference type="Pfam" id="PF02902"/>
    </source>
</evidence>
<keyword evidence="2" id="KW-0645">Protease</keyword>
<reference evidence="6 7" key="1">
    <citation type="submission" date="2019-01" db="EMBL/GenBank/DDBJ databases">
        <title>Sequencing of cultivated peanut Arachis hypogaea provides insights into genome evolution and oil improvement.</title>
        <authorList>
            <person name="Chen X."/>
        </authorList>
    </citation>
    <scope>NUCLEOTIDE SEQUENCE [LARGE SCALE GENOMIC DNA]</scope>
    <source>
        <strain evidence="7">cv. Fuhuasheng</strain>
        <tissue evidence="6">Leaves</tissue>
    </source>
</reference>
<comment type="caution">
    <text evidence="6">The sequence shown here is derived from an EMBL/GenBank/DDBJ whole genome shotgun (WGS) entry which is preliminary data.</text>
</comment>
<feature type="region of interest" description="Disordered" evidence="4">
    <location>
        <begin position="194"/>
        <end position="217"/>
    </location>
</feature>
<dbReference type="EMBL" id="SDMP01000011">
    <property type="protein sequence ID" value="RYR31427.1"/>
    <property type="molecule type" value="Genomic_DNA"/>
</dbReference>
<feature type="compositionally biased region" description="Polar residues" evidence="4">
    <location>
        <begin position="121"/>
        <end position="130"/>
    </location>
</feature>
<feature type="compositionally biased region" description="Basic and acidic residues" evidence="4">
    <location>
        <begin position="194"/>
        <end position="205"/>
    </location>
</feature>
<evidence type="ECO:0000256" key="2">
    <source>
        <dbReference type="ARBA" id="ARBA00022670"/>
    </source>
</evidence>